<dbReference type="AlphaFoldDB" id="A0A4Y7XAS3"/>
<name>A0A4Y7XAS3_9GAMM</name>
<keyword evidence="2" id="KW-1185">Reference proteome</keyword>
<dbReference type="OrthoDB" id="6367377at2"/>
<protein>
    <submittedName>
        <fullName evidence="1">Alpha/beta hydrolase</fullName>
    </submittedName>
</protein>
<evidence type="ECO:0000313" key="2">
    <source>
        <dbReference type="Proteomes" id="UP000297834"/>
    </source>
</evidence>
<dbReference type="InterPro" id="IPR029058">
    <property type="entry name" value="AB_hydrolase_fold"/>
</dbReference>
<dbReference type="SUPFAM" id="SSF53474">
    <property type="entry name" value="alpha/beta-Hydrolases"/>
    <property type="match status" value="1"/>
</dbReference>
<reference evidence="1 2" key="1">
    <citation type="submission" date="2019-03" db="EMBL/GenBank/DDBJ databases">
        <title>Alkanindiges illinoisensis: a potential pathogenic isolated from ascites of a gastric cancer patient with abdominal metastasis.</title>
        <authorList>
            <person name="Hu X."/>
            <person name="Yang B."/>
            <person name="Yan X."/>
            <person name="Lin L."/>
            <person name="Zhao H."/>
            <person name="Zhou F."/>
            <person name="Su B."/>
            <person name="Chen J."/>
            <person name="Rui Y."/>
            <person name="Wang Q."/>
            <person name="Zheng L."/>
        </authorList>
    </citation>
    <scope>NUCLEOTIDE SEQUENCE [LARGE SCALE GENOMIC DNA]</scope>
    <source>
        <strain evidence="1 2">NFYY 23406</strain>
    </source>
</reference>
<proteinExistence type="predicted"/>
<dbReference type="GO" id="GO:0016787">
    <property type="term" value="F:hydrolase activity"/>
    <property type="evidence" value="ECO:0007669"/>
    <property type="project" value="UniProtKB-KW"/>
</dbReference>
<comment type="caution">
    <text evidence="1">The sequence shown here is derived from an EMBL/GenBank/DDBJ whole genome shotgun (WGS) entry which is preliminary data.</text>
</comment>
<evidence type="ECO:0000313" key="1">
    <source>
        <dbReference type="EMBL" id="TEU25233.1"/>
    </source>
</evidence>
<accession>A0A4Y7XAS3</accession>
<dbReference type="Gene3D" id="3.40.50.1820">
    <property type="entry name" value="alpha/beta hydrolase"/>
    <property type="match status" value="1"/>
</dbReference>
<dbReference type="Proteomes" id="UP000297834">
    <property type="component" value="Unassembled WGS sequence"/>
</dbReference>
<sequence>MSSSQNWRANPAKNYHGPKIALIHGLLAGSHMERHLLQFLREAGYQDTSLYSNHQRPAAVARDLIEAGKAGCPIVLIGYSQGGSQVIKVAKVLQEHGIDCDLVISLAAGGMGRLYPAQWGFNVRQIPANIKRYLNYFAAVDRLGTDHRYHRNLAIAPGFDTHVENIAYPIDANVDHLNIVRCYPAERIIPEVRTLFLERLLHELATLKSGILPAF</sequence>
<dbReference type="EMBL" id="SNTY01000041">
    <property type="protein sequence ID" value="TEU25233.1"/>
    <property type="molecule type" value="Genomic_DNA"/>
</dbReference>
<gene>
    <name evidence="1" type="ORF">E2B99_10055</name>
</gene>
<keyword evidence="1" id="KW-0378">Hydrolase</keyword>
<organism evidence="1 2">
    <name type="scientific">Alkanindiges illinoisensis</name>
    <dbReference type="NCBI Taxonomy" id="197183"/>
    <lineage>
        <taxon>Bacteria</taxon>
        <taxon>Pseudomonadati</taxon>
        <taxon>Pseudomonadota</taxon>
        <taxon>Gammaproteobacteria</taxon>
        <taxon>Moraxellales</taxon>
        <taxon>Moraxellaceae</taxon>
        <taxon>Alkanindiges</taxon>
    </lineage>
</organism>
<dbReference type="STRING" id="1120977.GCA_000619845_01194"/>
<dbReference type="RefSeq" id="WP_134244832.1">
    <property type="nucleotide sequence ID" value="NZ_SNTY01000041.1"/>
</dbReference>